<feature type="transmembrane region" description="Helical" evidence="6">
    <location>
        <begin position="85"/>
        <end position="111"/>
    </location>
</feature>
<dbReference type="Pfam" id="PF03788">
    <property type="entry name" value="LrgA"/>
    <property type="match status" value="1"/>
</dbReference>
<name>A0A1D3TYW9_9FIRM</name>
<evidence type="ECO:0000256" key="3">
    <source>
        <dbReference type="ARBA" id="ARBA00022692"/>
    </source>
</evidence>
<accession>A0A1D3TYW9</accession>
<dbReference type="OrthoDB" id="3176438at2"/>
<dbReference type="GO" id="GO:0005886">
    <property type="term" value="C:plasma membrane"/>
    <property type="evidence" value="ECO:0007669"/>
    <property type="project" value="UniProtKB-SubCell"/>
</dbReference>
<evidence type="ECO:0000256" key="6">
    <source>
        <dbReference type="SAM" id="Phobius"/>
    </source>
</evidence>
<sequence length="118" mass="12739">MKIAKEIAIIMGITLISEYLNKAVPLPIPAGVYGMVILLVCLVAGAVKLESIETSGNKLVELMPIMFIPAGVGLINYVAEIRQYLVPLVAVTVVSTVVVMGVTGRTAEFILKKRKREK</sequence>
<evidence type="ECO:0000256" key="5">
    <source>
        <dbReference type="ARBA" id="ARBA00023136"/>
    </source>
</evidence>
<evidence type="ECO:0000256" key="4">
    <source>
        <dbReference type="ARBA" id="ARBA00022989"/>
    </source>
</evidence>
<evidence type="ECO:0000313" key="8">
    <source>
        <dbReference type="Proteomes" id="UP000199315"/>
    </source>
</evidence>
<dbReference type="PANTHER" id="PTHR33931:SF2">
    <property type="entry name" value="HOLIN-LIKE PROTEIN CIDA"/>
    <property type="match status" value="1"/>
</dbReference>
<organism evidence="7 8">
    <name type="scientific">Anaerobium acetethylicum</name>
    <dbReference type="NCBI Taxonomy" id="1619234"/>
    <lineage>
        <taxon>Bacteria</taxon>
        <taxon>Bacillati</taxon>
        <taxon>Bacillota</taxon>
        <taxon>Clostridia</taxon>
        <taxon>Lachnospirales</taxon>
        <taxon>Lachnospiraceae</taxon>
        <taxon>Anaerobium</taxon>
    </lineage>
</organism>
<reference evidence="7 8" key="1">
    <citation type="submission" date="2016-09" db="EMBL/GenBank/DDBJ databases">
        <authorList>
            <person name="Capua I."/>
            <person name="De Benedictis P."/>
            <person name="Joannis T."/>
            <person name="Lombin L.H."/>
            <person name="Cattoli G."/>
        </authorList>
    </citation>
    <scope>NUCLEOTIDE SEQUENCE [LARGE SCALE GENOMIC DNA]</scope>
    <source>
        <strain evidence="7 8">GluBS11</strain>
    </source>
</reference>
<dbReference type="STRING" id="1619234.SAMN05421730_10529"/>
<feature type="transmembrane region" description="Helical" evidence="6">
    <location>
        <begin position="59"/>
        <end position="79"/>
    </location>
</feature>
<keyword evidence="8" id="KW-1185">Reference proteome</keyword>
<evidence type="ECO:0000313" key="7">
    <source>
        <dbReference type="EMBL" id="SCP99670.1"/>
    </source>
</evidence>
<protein>
    <submittedName>
        <fullName evidence="7">Holin-like protein</fullName>
    </submittedName>
</protein>
<keyword evidence="3 6" id="KW-0812">Transmembrane</keyword>
<dbReference type="InterPro" id="IPR005538">
    <property type="entry name" value="LrgA/CidA"/>
</dbReference>
<proteinExistence type="predicted"/>
<dbReference type="Proteomes" id="UP000199315">
    <property type="component" value="Unassembled WGS sequence"/>
</dbReference>
<feature type="transmembrane region" description="Helical" evidence="6">
    <location>
        <begin position="30"/>
        <end position="47"/>
    </location>
</feature>
<dbReference type="AlphaFoldDB" id="A0A1D3TYW9"/>
<comment type="subcellular location">
    <subcellularLocation>
        <location evidence="1">Cell membrane</location>
        <topology evidence="1">Multi-pass membrane protein</topology>
    </subcellularLocation>
</comment>
<gene>
    <name evidence="7" type="ORF">SAMN05421730_10529</name>
</gene>
<dbReference type="PANTHER" id="PTHR33931">
    <property type="entry name" value="HOLIN-LIKE PROTEIN CIDA-RELATED"/>
    <property type="match status" value="1"/>
</dbReference>
<evidence type="ECO:0000256" key="2">
    <source>
        <dbReference type="ARBA" id="ARBA00022475"/>
    </source>
</evidence>
<evidence type="ECO:0000256" key="1">
    <source>
        <dbReference type="ARBA" id="ARBA00004651"/>
    </source>
</evidence>
<keyword evidence="5 6" id="KW-0472">Membrane</keyword>
<dbReference type="RefSeq" id="WP_091236957.1">
    <property type="nucleotide sequence ID" value="NZ_FMKA01000052.1"/>
</dbReference>
<keyword evidence="4 6" id="KW-1133">Transmembrane helix</keyword>
<dbReference type="EMBL" id="FMKA01000052">
    <property type="protein sequence ID" value="SCP99670.1"/>
    <property type="molecule type" value="Genomic_DNA"/>
</dbReference>
<keyword evidence="2" id="KW-1003">Cell membrane</keyword>